<dbReference type="InterPro" id="IPR001134">
    <property type="entry name" value="Netrin_domain"/>
</dbReference>
<evidence type="ECO:0000256" key="1">
    <source>
        <dbReference type="ARBA" id="ARBA00004613"/>
    </source>
</evidence>
<dbReference type="PANTHER" id="PTHR11844">
    <property type="entry name" value="METALLOPROTEASE INHIBITOR"/>
    <property type="match status" value="1"/>
</dbReference>
<protein>
    <recommendedName>
        <fullName evidence="11">NTR domain-containing protein</fullName>
    </recommendedName>
</protein>
<evidence type="ECO:0000313" key="12">
    <source>
        <dbReference type="EMBL" id="KAH3827883.1"/>
    </source>
</evidence>
<evidence type="ECO:0000256" key="10">
    <source>
        <dbReference type="SAM" id="SignalP"/>
    </source>
</evidence>
<keyword evidence="10" id="KW-0732">Signal</keyword>
<feature type="chain" id="PRO_5038934679" description="NTR domain-containing protein" evidence="10">
    <location>
        <begin position="19"/>
        <end position="217"/>
    </location>
</feature>
<keyword evidence="8" id="KW-0479">Metal-binding</keyword>
<dbReference type="OrthoDB" id="6102021at2759"/>
<evidence type="ECO:0000256" key="8">
    <source>
        <dbReference type="PIRSR" id="PIRSR601820-1"/>
    </source>
</evidence>
<name>A0A9D4K1B9_DREPO</name>
<keyword evidence="7" id="KW-0481">Metalloenzyme inhibitor</keyword>
<keyword evidence="3" id="KW-0964">Secreted</keyword>
<evidence type="ECO:0000256" key="4">
    <source>
        <dbReference type="ARBA" id="ARBA00022608"/>
    </source>
</evidence>
<dbReference type="InterPro" id="IPR008993">
    <property type="entry name" value="TIMP-like_OB-fold"/>
</dbReference>
<comment type="similarity">
    <text evidence="2">Belongs to the protease inhibitor I35 (TIMP) family.</text>
</comment>
<feature type="disulfide bond" evidence="9">
    <location>
        <begin position="21"/>
        <end position="130"/>
    </location>
</feature>
<dbReference type="PANTHER" id="PTHR11844:SF33">
    <property type="entry name" value="TISSUE INHIBITOR OF METALLOPROTEINASE"/>
    <property type="match status" value="1"/>
</dbReference>
<keyword evidence="13" id="KW-1185">Reference proteome</keyword>
<reference evidence="12" key="1">
    <citation type="journal article" date="2019" name="bioRxiv">
        <title>The Genome of the Zebra Mussel, Dreissena polymorpha: A Resource for Invasive Species Research.</title>
        <authorList>
            <person name="McCartney M.A."/>
            <person name="Auch B."/>
            <person name="Kono T."/>
            <person name="Mallez S."/>
            <person name="Zhang Y."/>
            <person name="Obille A."/>
            <person name="Becker A."/>
            <person name="Abrahante J.E."/>
            <person name="Garbe J."/>
            <person name="Badalamenti J.P."/>
            <person name="Herman A."/>
            <person name="Mangelson H."/>
            <person name="Liachko I."/>
            <person name="Sullivan S."/>
            <person name="Sone E.D."/>
            <person name="Koren S."/>
            <person name="Silverstein K.A.T."/>
            <person name="Beckman K.B."/>
            <person name="Gohl D.M."/>
        </authorList>
    </citation>
    <scope>NUCLEOTIDE SEQUENCE</scope>
    <source>
        <strain evidence="12">Duluth1</strain>
        <tissue evidence="12">Whole animal</tissue>
    </source>
</reference>
<reference evidence="12" key="2">
    <citation type="submission" date="2020-11" db="EMBL/GenBank/DDBJ databases">
        <authorList>
            <person name="McCartney M.A."/>
            <person name="Auch B."/>
            <person name="Kono T."/>
            <person name="Mallez S."/>
            <person name="Becker A."/>
            <person name="Gohl D.M."/>
            <person name="Silverstein K.A.T."/>
            <person name="Koren S."/>
            <person name="Bechman K.B."/>
            <person name="Herman A."/>
            <person name="Abrahante J.E."/>
            <person name="Garbe J."/>
        </authorList>
    </citation>
    <scope>NUCLEOTIDE SEQUENCE</scope>
    <source>
        <strain evidence="12">Duluth1</strain>
        <tissue evidence="12">Whole animal</tissue>
    </source>
</reference>
<dbReference type="InterPro" id="IPR027465">
    <property type="entry name" value="TIMP_C"/>
</dbReference>
<keyword evidence="8" id="KW-0862">Zinc</keyword>
<feature type="disulfide bond" evidence="9">
    <location>
        <begin position="31"/>
        <end position="155"/>
    </location>
</feature>
<dbReference type="Gene3D" id="2.40.50.120">
    <property type="match status" value="1"/>
</dbReference>
<evidence type="ECO:0000256" key="5">
    <source>
        <dbReference type="ARBA" id="ARBA00022690"/>
    </source>
</evidence>
<dbReference type="GO" id="GO:0005615">
    <property type="term" value="C:extracellular space"/>
    <property type="evidence" value="ECO:0007669"/>
    <property type="project" value="TreeGrafter"/>
</dbReference>
<dbReference type="Proteomes" id="UP000828390">
    <property type="component" value="Unassembled WGS sequence"/>
</dbReference>
<evidence type="ECO:0000313" key="13">
    <source>
        <dbReference type="Proteomes" id="UP000828390"/>
    </source>
</evidence>
<evidence type="ECO:0000259" key="11">
    <source>
        <dbReference type="PROSITE" id="PS50189"/>
    </source>
</evidence>
<gene>
    <name evidence="12" type="ORF">DPMN_129827</name>
</gene>
<dbReference type="InterPro" id="IPR001820">
    <property type="entry name" value="TIMP"/>
</dbReference>
<feature type="binding site" evidence="8">
    <location>
        <position position="19"/>
    </location>
    <ligand>
        <name>Zn(2+)</name>
        <dbReference type="ChEBI" id="CHEBI:29105"/>
        <note>ligand shared with metalloproteinase partner</note>
    </ligand>
</feature>
<comment type="subcellular location">
    <subcellularLocation>
        <location evidence="1">Secreted</location>
    </subcellularLocation>
</comment>
<feature type="disulfide bond" evidence="9">
    <location>
        <begin position="19"/>
        <end position="103"/>
    </location>
</feature>
<feature type="disulfide bond" evidence="9">
    <location>
        <begin position="169"/>
        <end position="187"/>
    </location>
</feature>
<dbReference type="Gene3D" id="3.90.370.10">
    <property type="entry name" value="Tissue inhibitor of metalloproteinase-1. Chain B, domain 1"/>
    <property type="match status" value="1"/>
</dbReference>
<feature type="signal peptide" evidence="10">
    <location>
        <begin position="1"/>
        <end position="18"/>
    </location>
</feature>
<dbReference type="GO" id="GO:0051045">
    <property type="term" value="P:negative regulation of membrane protein ectodomain proteolysis"/>
    <property type="evidence" value="ECO:0007669"/>
    <property type="project" value="TreeGrafter"/>
</dbReference>
<dbReference type="Pfam" id="PF00965">
    <property type="entry name" value="TIMP"/>
    <property type="match status" value="1"/>
</dbReference>
<organism evidence="12 13">
    <name type="scientific">Dreissena polymorpha</name>
    <name type="common">Zebra mussel</name>
    <name type="synonym">Mytilus polymorpha</name>
    <dbReference type="NCBI Taxonomy" id="45954"/>
    <lineage>
        <taxon>Eukaryota</taxon>
        <taxon>Metazoa</taxon>
        <taxon>Spiralia</taxon>
        <taxon>Lophotrochozoa</taxon>
        <taxon>Mollusca</taxon>
        <taxon>Bivalvia</taxon>
        <taxon>Autobranchia</taxon>
        <taxon>Heteroconchia</taxon>
        <taxon>Euheterodonta</taxon>
        <taxon>Imparidentia</taxon>
        <taxon>Neoheterodontei</taxon>
        <taxon>Myida</taxon>
        <taxon>Dreissenoidea</taxon>
        <taxon>Dreissenidae</taxon>
        <taxon>Dreissena</taxon>
    </lineage>
</organism>
<feature type="disulfide bond" evidence="9">
    <location>
        <begin position="157"/>
        <end position="198"/>
    </location>
</feature>
<dbReference type="CDD" id="cd03577">
    <property type="entry name" value="NTR_TIMP_like"/>
    <property type="match status" value="1"/>
</dbReference>
<keyword evidence="5" id="KW-0646">Protease inhibitor</keyword>
<accession>A0A9D4K1B9</accession>
<feature type="domain" description="NTR" evidence="11">
    <location>
        <begin position="15"/>
        <end position="155"/>
    </location>
</feature>
<sequence>MQLLSILLLVGGVSCVLACSCVKPHLQETFCHAQFVFMGRVLSSKLVYKKQPLPNDDSFHRRPIHMKYTVRVKKIFKMKDDESVLNKNSTKVVVYSEPYDSLCGVLDLHQRVSYLFPGNFQDGEMWINICSPVVPWPWVTKAQKRYMRGTYSANCECQIVFDPSDDMGCVWSYGDRHSDCYELETACIKDKNSINERCKWHQNSGLRNCRSPKPMEP</sequence>
<evidence type="ECO:0000256" key="7">
    <source>
        <dbReference type="ARBA" id="ARBA00023215"/>
    </source>
</evidence>
<dbReference type="EMBL" id="JAIWYP010000005">
    <property type="protein sequence ID" value="KAH3827883.1"/>
    <property type="molecule type" value="Genomic_DNA"/>
</dbReference>
<dbReference type="GO" id="GO:0046872">
    <property type="term" value="F:metal ion binding"/>
    <property type="evidence" value="ECO:0007669"/>
    <property type="project" value="UniProtKB-KW"/>
</dbReference>
<keyword evidence="6 9" id="KW-1015">Disulfide bond</keyword>
<keyword evidence="4" id="KW-0483">Metalloprotease inhibitor</keyword>
<dbReference type="SMART" id="SM00206">
    <property type="entry name" value="NTR"/>
    <property type="match status" value="1"/>
</dbReference>
<dbReference type="GO" id="GO:0008191">
    <property type="term" value="F:metalloendopeptidase inhibitor activity"/>
    <property type="evidence" value="ECO:0007669"/>
    <property type="project" value="InterPro"/>
</dbReference>
<proteinExistence type="inferred from homology"/>
<dbReference type="GO" id="GO:0002020">
    <property type="term" value="F:protease binding"/>
    <property type="evidence" value="ECO:0007669"/>
    <property type="project" value="TreeGrafter"/>
</dbReference>
<evidence type="ECO:0000256" key="9">
    <source>
        <dbReference type="PIRSR" id="PIRSR601820-3"/>
    </source>
</evidence>
<dbReference type="GO" id="GO:0031012">
    <property type="term" value="C:extracellular matrix"/>
    <property type="evidence" value="ECO:0007669"/>
    <property type="project" value="TreeGrafter"/>
</dbReference>
<evidence type="ECO:0000256" key="6">
    <source>
        <dbReference type="ARBA" id="ARBA00023157"/>
    </source>
</evidence>
<evidence type="ECO:0000256" key="2">
    <source>
        <dbReference type="ARBA" id="ARBA00011027"/>
    </source>
</evidence>
<dbReference type="PROSITE" id="PS50189">
    <property type="entry name" value="NTR"/>
    <property type="match status" value="1"/>
</dbReference>
<evidence type="ECO:0000256" key="3">
    <source>
        <dbReference type="ARBA" id="ARBA00022525"/>
    </source>
</evidence>
<comment type="caution">
    <text evidence="12">The sequence shown here is derived from an EMBL/GenBank/DDBJ whole genome shotgun (WGS) entry which is preliminary data.</text>
</comment>
<dbReference type="AlphaFoldDB" id="A0A9D4K1B9"/>
<dbReference type="SUPFAM" id="SSF50242">
    <property type="entry name" value="TIMP-like"/>
    <property type="match status" value="1"/>
</dbReference>